<feature type="region of interest" description="Disordered" evidence="1">
    <location>
        <begin position="78"/>
        <end position="103"/>
    </location>
</feature>
<feature type="region of interest" description="Disordered" evidence="1">
    <location>
        <begin position="135"/>
        <end position="189"/>
    </location>
</feature>
<accession>A0A6C0JXZ5</accession>
<reference evidence="2" key="1">
    <citation type="journal article" date="2020" name="Nature">
        <title>Giant virus diversity and host interactions through global metagenomics.</title>
        <authorList>
            <person name="Schulz F."/>
            <person name="Roux S."/>
            <person name="Paez-Espino D."/>
            <person name="Jungbluth S."/>
            <person name="Walsh D.A."/>
            <person name="Denef V.J."/>
            <person name="McMahon K.D."/>
            <person name="Konstantinidis K.T."/>
            <person name="Eloe-Fadrosh E.A."/>
            <person name="Kyrpides N.C."/>
            <person name="Woyke T."/>
        </authorList>
    </citation>
    <scope>NUCLEOTIDE SEQUENCE</scope>
    <source>
        <strain evidence="2">GVMAG-S-1101164-67</strain>
    </source>
</reference>
<dbReference type="EMBL" id="MN740752">
    <property type="protein sequence ID" value="QHU10263.1"/>
    <property type="molecule type" value="Genomic_DNA"/>
</dbReference>
<feature type="compositionally biased region" description="Basic residues" evidence="1">
    <location>
        <begin position="147"/>
        <end position="189"/>
    </location>
</feature>
<evidence type="ECO:0000256" key="1">
    <source>
        <dbReference type="SAM" id="MobiDB-lite"/>
    </source>
</evidence>
<organism evidence="2">
    <name type="scientific">viral metagenome</name>
    <dbReference type="NCBI Taxonomy" id="1070528"/>
    <lineage>
        <taxon>unclassified sequences</taxon>
        <taxon>metagenomes</taxon>
        <taxon>organismal metagenomes</taxon>
    </lineage>
</organism>
<feature type="compositionally biased region" description="Low complexity" evidence="1">
    <location>
        <begin position="90"/>
        <end position="102"/>
    </location>
</feature>
<feature type="compositionally biased region" description="Acidic residues" evidence="1">
    <location>
        <begin position="80"/>
        <end position="89"/>
    </location>
</feature>
<proteinExistence type="predicted"/>
<dbReference type="AlphaFoldDB" id="A0A6C0JXZ5"/>
<name>A0A6C0JXZ5_9ZZZZ</name>
<protein>
    <submittedName>
        <fullName evidence="2">Uncharacterized protein</fullName>
    </submittedName>
</protein>
<evidence type="ECO:0000313" key="2">
    <source>
        <dbReference type="EMBL" id="QHU10263.1"/>
    </source>
</evidence>
<sequence length="189" mass="21334">MFSLINTPNKLSENQLTFLSKYPTLSEYYTTKGQMGAAPFDKVDKLKELLNDVKPAIEDIEGMSMVNELSQREALINMPEEIDDSDNNTDTESRSSSTDSGNAEVEALLPQLNDLQKKVEEQIAFKYAANPAENPVKKSWHGFWGGIKHKTAKRSKKGGRKTHKKRNNKKTTQKKGGKKMQKKSTNKKQ</sequence>